<accession>A0A6A5YKZ9</accession>
<evidence type="ECO:0000313" key="3">
    <source>
        <dbReference type="Proteomes" id="UP000799770"/>
    </source>
</evidence>
<dbReference type="EMBL" id="ML977352">
    <property type="protein sequence ID" value="KAF2107776.1"/>
    <property type="molecule type" value="Genomic_DNA"/>
</dbReference>
<dbReference type="Proteomes" id="UP000799770">
    <property type="component" value="Unassembled WGS sequence"/>
</dbReference>
<reference evidence="2" key="1">
    <citation type="journal article" date="2020" name="Stud. Mycol.">
        <title>101 Dothideomycetes genomes: a test case for predicting lifestyles and emergence of pathogens.</title>
        <authorList>
            <person name="Haridas S."/>
            <person name="Albert R."/>
            <person name="Binder M."/>
            <person name="Bloem J."/>
            <person name="Labutti K."/>
            <person name="Salamov A."/>
            <person name="Andreopoulos B."/>
            <person name="Baker S."/>
            <person name="Barry K."/>
            <person name="Bills G."/>
            <person name="Bluhm B."/>
            <person name="Cannon C."/>
            <person name="Castanera R."/>
            <person name="Culley D."/>
            <person name="Daum C."/>
            <person name="Ezra D."/>
            <person name="Gonzalez J."/>
            <person name="Henrissat B."/>
            <person name="Kuo A."/>
            <person name="Liang C."/>
            <person name="Lipzen A."/>
            <person name="Lutzoni F."/>
            <person name="Magnuson J."/>
            <person name="Mondo S."/>
            <person name="Nolan M."/>
            <person name="Ohm R."/>
            <person name="Pangilinan J."/>
            <person name="Park H.-J."/>
            <person name="Ramirez L."/>
            <person name="Alfaro M."/>
            <person name="Sun H."/>
            <person name="Tritt A."/>
            <person name="Yoshinaga Y."/>
            <person name="Zwiers L.-H."/>
            <person name="Turgeon B."/>
            <person name="Goodwin S."/>
            <person name="Spatafora J."/>
            <person name="Crous P."/>
            <person name="Grigoriev I."/>
        </authorList>
    </citation>
    <scope>NUCLEOTIDE SEQUENCE</scope>
    <source>
        <strain evidence="2">CBS 627.86</strain>
    </source>
</reference>
<name>A0A6A5YKZ9_9PLEO</name>
<proteinExistence type="predicted"/>
<sequence>MSTSPVDPVMDSSSNKDEVAKAKLAAAYSDTLLNELEPVYWLQNAQKIGKGSADDQFLAQVFPLLGRYHRSVELEQLIKENPWLSGLTSLTHRHEAVQEFQLKAAQNIDILKLFVRLKFCATFGKPFMRITYCGIYYELIELPFYPKYSGIREPDPTGTLNSNGLDYQRPQEVLGKAWEELGVKCKSAIAVSQRLSAASWIAAGNWLRSVSEEDLKGAITEFIKNMDFAYEYAQDEVASLWILFERSTGTDESRKGSLQWIPASVMNSWFVLCDPVWFEIRLAWQTVVNDVRLFCLAAGAEEASSTNPLTSIEHLRIATSRQFAYTADLHKTIGNLNRQIAKQQRMITALRYRHIMENLIKDLQSKESATRRWNSFLTSTNDYYKEWFASKSEDEKKVLGTIDKSQKHPLHDFITKYGNKAGFVIDNGIQTMTRDLYGTLSRTIHDHPLEKADLFAIYDTQYDPMQIDFMRALEPEHWDNEAFGEVKWEQEQSRFKGAKDNSKGEGNSSKRESNGYNSVDDDPTSGTSKSKGKKNKGKKWKRTSDF</sequence>
<feature type="compositionally biased region" description="Basic and acidic residues" evidence="1">
    <location>
        <begin position="490"/>
        <end position="513"/>
    </location>
</feature>
<evidence type="ECO:0000313" key="2">
    <source>
        <dbReference type="EMBL" id="KAF2107776.1"/>
    </source>
</evidence>
<feature type="region of interest" description="Disordered" evidence="1">
    <location>
        <begin position="490"/>
        <end position="546"/>
    </location>
</feature>
<keyword evidence="3" id="KW-1185">Reference proteome</keyword>
<gene>
    <name evidence="2" type="ORF">BDV96DRAFT_653559</name>
</gene>
<feature type="compositionally biased region" description="Basic residues" evidence="1">
    <location>
        <begin position="530"/>
        <end position="546"/>
    </location>
</feature>
<protein>
    <submittedName>
        <fullName evidence="2">Uncharacterized protein</fullName>
    </submittedName>
</protein>
<evidence type="ECO:0000256" key="1">
    <source>
        <dbReference type="SAM" id="MobiDB-lite"/>
    </source>
</evidence>
<organism evidence="2 3">
    <name type="scientific">Lophiotrema nucula</name>
    <dbReference type="NCBI Taxonomy" id="690887"/>
    <lineage>
        <taxon>Eukaryota</taxon>
        <taxon>Fungi</taxon>
        <taxon>Dikarya</taxon>
        <taxon>Ascomycota</taxon>
        <taxon>Pezizomycotina</taxon>
        <taxon>Dothideomycetes</taxon>
        <taxon>Pleosporomycetidae</taxon>
        <taxon>Pleosporales</taxon>
        <taxon>Lophiotremataceae</taxon>
        <taxon>Lophiotrema</taxon>
    </lineage>
</organism>
<dbReference type="AlphaFoldDB" id="A0A6A5YKZ9"/>
<dbReference type="OrthoDB" id="4142077at2759"/>